<proteinExistence type="predicted"/>
<dbReference type="InterPro" id="IPR024079">
    <property type="entry name" value="MetalloPept_cat_dom_sf"/>
</dbReference>
<dbReference type="InterPro" id="IPR047568">
    <property type="entry name" value="ATLF-like_dom"/>
</dbReference>
<evidence type="ECO:0000256" key="1">
    <source>
        <dbReference type="ARBA" id="ARBA00004613"/>
    </source>
</evidence>
<evidence type="ECO:0000256" key="2">
    <source>
        <dbReference type="ARBA" id="ARBA00022525"/>
    </source>
</evidence>
<evidence type="ECO:0000313" key="6">
    <source>
        <dbReference type="Proteomes" id="UP000238196"/>
    </source>
</evidence>
<dbReference type="InterPro" id="IPR014781">
    <property type="entry name" value="Anthrax_toxin_lethal/edema_N/C"/>
</dbReference>
<gene>
    <name evidence="5" type="ORF">C4K68_10170</name>
</gene>
<dbReference type="CDD" id="cd21073">
    <property type="entry name" value="toxin_BteA-MLD_like"/>
    <property type="match status" value="1"/>
</dbReference>
<organism evidence="5 6">
    <name type="scientific">Proteobacteria bacterium 228</name>
    <dbReference type="NCBI Taxonomy" id="2083153"/>
    <lineage>
        <taxon>Bacteria</taxon>
        <taxon>Pseudomonadati</taxon>
        <taxon>Pseudomonadota</taxon>
    </lineage>
</organism>
<dbReference type="EMBL" id="PRLP01000033">
    <property type="protein sequence ID" value="PPC77449.1"/>
    <property type="molecule type" value="Genomic_DNA"/>
</dbReference>
<accession>A0A2S5KSF0</accession>
<protein>
    <recommendedName>
        <fullName evidence="4">ATLF-like domain-containing protein</fullName>
    </recommendedName>
</protein>
<comment type="caution">
    <text evidence="5">The sequence shown here is derived from an EMBL/GenBank/DDBJ whole genome shotgun (WGS) entry which is preliminary data.</text>
</comment>
<dbReference type="Proteomes" id="UP000238196">
    <property type="component" value="Unassembled WGS sequence"/>
</dbReference>
<evidence type="ECO:0000313" key="5">
    <source>
        <dbReference type="EMBL" id="PPC77449.1"/>
    </source>
</evidence>
<name>A0A2S5KSF0_9PROT</name>
<dbReference type="AlphaFoldDB" id="A0A2S5KSF0"/>
<feature type="domain" description="ATLF-like" evidence="4">
    <location>
        <begin position="182"/>
        <end position="390"/>
    </location>
</feature>
<sequence length="393" mass="43893">MLTNISASFTQAQPTTPSATDSPALQAHSASDQLQQFLLLHDHRFEDSVKKPGIGFMSSDLKQVLVQLKDTQHQLTPHNLSRLQHKLDQWQHQHPREFGSRGAQAQALRQEIRQRQQDPLLGLAGSAHTNIALLQLVRQVHGEQAYALFARKVPALNSNTPLQHDTLTGLLKALQSPVFAQFKLAMQLVKKDLLSPFDQQAVSLVTTELAKMPRPLLDALTQQGLRVAVTHERIFNASDFDMSHLSENARGWQGQSSARNLPGAYQMKNNTTIISLTRDAQGDWQINPQHGACNLVLHETAHGVDVLLGKSLGIGKLSQQPGFRQAWEQDFQQLDSYFRQQDEHGDYRAGLEEAFAEGLANTYHPAQPSPWPHIDTYMKALPARIQNGDHSQL</sequence>
<dbReference type="GO" id="GO:0008237">
    <property type="term" value="F:metallopeptidase activity"/>
    <property type="evidence" value="ECO:0007669"/>
    <property type="project" value="InterPro"/>
</dbReference>
<dbReference type="SUPFAM" id="SSF55486">
    <property type="entry name" value="Metalloproteases ('zincins'), catalytic domain"/>
    <property type="match status" value="1"/>
</dbReference>
<feature type="region of interest" description="Disordered" evidence="3">
    <location>
        <begin position="1"/>
        <end position="27"/>
    </location>
</feature>
<keyword evidence="2" id="KW-0964">Secreted</keyword>
<comment type="subcellular location">
    <subcellularLocation>
        <location evidence="1">Secreted</location>
    </subcellularLocation>
</comment>
<dbReference type="Pfam" id="PF07737">
    <property type="entry name" value="ATLF"/>
    <property type="match status" value="1"/>
</dbReference>
<dbReference type="PROSITE" id="PS51995">
    <property type="entry name" value="ATLF"/>
    <property type="match status" value="1"/>
</dbReference>
<reference evidence="5 6" key="1">
    <citation type="submission" date="2018-02" db="EMBL/GenBank/DDBJ databases">
        <title>novel marine gammaproteobacteria from coastal saline agro ecosystem.</title>
        <authorList>
            <person name="Krishnan R."/>
            <person name="Ramesh Kumar N."/>
        </authorList>
    </citation>
    <scope>NUCLEOTIDE SEQUENCE [LARGE SCALE GENOMIC DNA]</scope>
    <source>
        <strain evidence="5 6">228</strain>
    </source>
</reference>
<dbReference type="OrthoDB" id="5886119at2"/>
<dbReference type="GO" id="GO:0005576">
    <property type="term" value="C:extracellular region"/>
    <property type="evidence" value="ECO:0007669"/>
    <property type="project" value="UniProtKB-SubCell"/>
</dbReference>
<evidence type="ECO:0000259" key="4">
    <source>
        <dbReference type="PROSITE" id="PS51995"/>
    </source>
</evidence>
<evidence type="ECO:0000256" key="3">
    <source>
        <dbReference type="SAM" id="MobiDB-lite"/>
    </source>
</evidence>
<dbReference type="Gene3D" id="3.40.390.10">
    <property type="entry name" value="Collagenase (Catalytic Domain)"/>
    <property type="match status" value="1"/>
</dbReference>